<evidence type="ECO:0000256" key="3">
    <source>
        <dbReference type="ARBA" id="ARBA00023135"/>
    </source>
</evidence>
<dbReference type="Gene3D" id="3.30.56.30">
    <property type="entry name" value="Signal recognition particle, SRP19-like subunit"/>
    <property type="match status" value="1"/>
</dbReference>
<feature type="compositionally biased region" description="Low complexity" evidence="5">
    <location>
        <begin position="150"/>
        <end position="168"/>
    </location>
</feature>
<keyword evidence="3" id="KW-0733">Signal recognition particle</keyword>
<dbReference type="InterPro" id="IPR002778">
    <property type="entry name" value="Signal_recog_particle_SRP19"/>
</dbReference>
<feature type="compositionally biased region" description="Polar residues" evidence="5">
    <location>
        <begin position="169"/>
        <end position="178"/>
    </location>
</feature>
<comment type="subcellular location">
    <subcellularLocation>
        <location evidence="1">Cytoplasm</location>
    </subcellularLocation>
</comment>
<dbReference type="GO" id="GO:0008312">
    <property type="term" value="F:7S RNA binding"/>
    <property type="evidence" value="ECO:0007669"/>
    <property type="project" value="InterPro"/>
</dbReference>
<dbReference type="EMBL" id="MU251244">
    <property type="protein sequence ID" value="KAG9258097.1"/>
    <property type="molecule type" value="Genomic_DNA"/>
</dbReference>
<dbReference type="InterPro" id="IPR036521">
    <property type="entry name" value="SRP19-like_sf"/>
</dbReference>
<reference evidence="6" key="1">
    <citation type="journal article" date="2021" name="IMA Fungus">
        <title>Genomic characterization of three marine fungi, including Emericellopsis atlantica sp. nov. with signatures of a generalist lifestyle and marine biomass degradation.</title>
        <authorList>
            <person name="Hagestad O.C."/>
            <person name="Hou L."/>
            <person name="Andersen J.H."/>
            <person name="Hansen E.H."/>
            <person name="Altermark B."/>
            <person name="Li C."/>
            <person name="Kuhnert E."/>
            <person name="Cox R.J."/>
            <person name="Crous P.W."/>
            <person name="Spatafora J.W."/>
            <person name="Lail K."/>
            <person name="Amirebrahimi M."/>
            <person name="Lipzen A."/>
            <person name="Pangilinan J."/>
            <person name="Andreopoulos W."/>
            <person name="Hayes R.D."/>
            <person name="Ng V."/>
            <person name="Grigoriev I.V."/>
            <person name="Jackson S.A."/>
            <person name="Sutton T.D.S."/>
            <person name="Dobson A.D.W."/>
            <person name="Rama T."/>
        </authorList>
    </citation>
    <scope>NUCLEOTIDE SEQUENCE</scope>
    <source>
        <strain evidence="6">TS7</strain>
    </source>
</reference>
<evidence type="ECO:0008006" key="8">
    <source>
        <dbReference type="Google" id="ProtNLM"/>
    </source>
</evidence>
<dbReference type="GO" id="GO:0006617">
    <property type="term" value="P:SRP-dependent cotranslational protein targeting to membrane, signal sequence recognition"/>
    <property type="evidence" value="ECO:0007669"/>
    <property type="project" value="TreeGrafter"/>
</dbReference>
<feature type="compositionally biased region" description="Low complexity" evidence="5">
    <location>
        <begin position="90"/>
        <end position="107"/>
    </location>
</feature>
<keyword evidence="2" id="KW-0963">Cytoplasm</keyword>
<evidence type="ECO:0000256" key="1">
    <source>
        <dbReference type="ARBA" id="ARBA00004496"/>
    </source>
</evidence>
<keyword evidence="7" id="KW-1185">Reference proteome</keyword>
<organism evidence="6 7">
    <name type="scientific">Emericellopsis atlantica</name>
    <dbReference type="NCBI Taxonomy" id="2614577"/>
    <lineage>
        <taxon>Eukaryota</taxon>
        <taxon>Fungi</taxon>
        <taxon>Dikarya</taxon>
        <taxon>Ascomycota</taxon>
        <taxon>Pezizomycotina</taxon>
        <taxon>Sordariomycetes</taxon>
        <taxon>Hypocreomycetidae</taxon>
        <taxon>Hypocreales</taxon>
        <taxon>Bionectriaceae</taxon>
        <taxon>Emericellopsis</taxon>
    </lineage>
</organism>
<feature type="region of interest" description="Disordered" evidence="5">
    <location>
        <begin position="348"/>
        <end position="390"/>
    </location>
</feature>
<evidence type="ECO:0000313" key="7">
    <source>
        <dbReference type="Proteomes" id="UP000887229"/>
    </source>
</evidence>
<dbReference type="SUPFAM" id="SSF69695">
    <property type="entry name" value="SRP19"/>
    <property type="match status" value="1"/>
</dbReference>
<dbReference type="RefSeq" id="XP_046122021.1">
    <property type="nucleotide sequence ID" value="XM_046262819.1"/>
</dbReference>
<evidence type="ECO:0000313" key="6">
    <source>
        <dbReference type="EMBL" id="KAG9258097.1"/>
    </source>
</evidence>
<feature type="region of interest" description="Disordered" evidence="5">
    <location>
        <begin position="90"/>
        <end position="180"/>
    </location>
</feature>
<dbReference type="GO" id="GO:0005786">
    <property type="term" value="C:signal recognition particle, endoplasmic reticulum targeting"/>
    <property type="evidence" value="ECO:0007669"/>
    <property type="project" value="UniProtKB-KW"/>
</dbReference>
<evidence type="ECO:0000256" key="5">
    <source>
        <dbReference type="SAM" id="MobiDB-lite"/>
    </source>
</evidence>
<dbReference type="PANTHER" id="PTHR17453:SF0">
    <property type="entry name" value="SIGNAL RECOGNITION PARTICLE 19 KDA PROTEIN"/>
    <property type="match status" value="1"/>
</dbReference>
<proteinExistence type="predicted"/>
<dbReference type="Proteomes" id="UP000887229">
    <property type="component" value="Unassembled WGS sequence"/>
</dbReference>
<dbReference type="PANTHER" id="PTHR17453">
    <property type="entry name" value="SIGNAL RECOGNITION PARTICLE 19 KD PROTEIN"/>
    <property type="match status" value="1"/>
</dbReference>
<protein>
    <recommendedName>
        <fullName evidence="8">Signal recognition particle SEC65 subunit</fullName>
    </recommendedName>
</protein>
<dbReference type="GeneID" id="70293722"/>
<dbReference type="Pfam" id="PF01922">
    <property type="entry name" value="SRP19"/>
    <property type="match status" value="1"/>
</dbReference>
<keyword evidence="4" id="KW-0687">Ribonucleoprotein</keyword>
<feature type="compositionally biased region" description="Gly residues" evidence="5">
    <location>
        <begin position="358"/>
        <end position="370"/>
    </location>
</feature>
<dbReference type="OrthoDB" id="2190947at2759"/>
<comment type="caution">
    <text evidence="6">The sequence shown here is derived from an EMBL/GenBank/DDBJ whole genome shotgun (WGS) entry which is preliminary data.</text>
</comment>
<evidence type="ECO:0000256" key="2">
    <source>
        <dbReference type="ARBA" id="ARBA00022490"/>
    </source>
</evidence>
<feature type="compositionally biased region" description="Acidic residues" evidence="5">
    <location>
        <begin position="135"/>
        <end position="144"/>
    </location>
</feature>
<sequence>MYVCISTVAGSCRHRSPLYYEQYGIYLYSTISISQYKCNDHHVLSPWSLSLHVEVVVPQFSEIGTVRTSMTPRTREKEPHQIQPHLSILSLPQSSPAPASHPIASPQNTTAMSHHPRVEEVSDSDDDSRSLSDPSEVDIDDFADSDIIRQRQPQAPAPPRNAAVPAPANTQQPSNLPRSTDRAQYASFQCLYPVYFDAARTRAEGRRVGKALAVKDPLAREIANACSKLRLPTLLEPDKTHPKDWANPGRVKVGLKKAGAGTDVTNKHHLYLLIAQHLRENPTDDDSIGLRVRMGGQLQPEQGKPYPRPAVPRGWKMGELLPYTSAAMTGGGVSENLFKDMMSEMQGGGNPMAALMGGAAGGSGGGGSGNASGADEGGGKKKDKKKKGKA</sequence>
<evidence type="ECO:0000256" key="4">
    <source>
        <dbReference type="ARBA" id="ARBA00023274"/>
    </source>
</evidence>
<dbReference type="AlphaFoldDB" id="A0A9P7ZUI9"/>
<dbReference type="FunFam" id="3.30.56.30:FF:000003">
    <property type="entry name" value="Signal recognition particle SEC65 subunit"/>
    <property type="match status" value="1"/>
</dbReference>
<name>A0A9P7ZUI9_9HYPO</name>
<feature type="compositionally biased region" description="Basic residues" evidence="5">
    <location>
        <begin position="381"/>
        <end position="390"/>
    </location>
</feature>
<gene>
    <name evidence="6" type="ORF">F5Z01DRAFT_645068</name>
</gene>
<accession>A0A9P7ZUI9</accession>